<protein>
    <submittedName>
        <fullName evidence="3">XRE family transcriptional regulator</fullName>
    </submittedName>
</protein>
<evidence type="ECO:0000313" key="2">
    <source>
        <dbReference type="EMBL" id="AYV48972.1"/>
    </source>
</evidence>
<reference evidence="2 5" key="2">
    <citation type="submission" date="2018-01" db="EMBL/GenBank/DDBJ databases">
        <title>Complete genome sequence of Caulobacter flavus RHGG3.</title>
        <authorList>
            <person name="Yang E."/>
        </authorList>
    </citation>
    <scope>NUCLEOTIDE SEQUENCE [LARGE SCALE GENOMIC DNA]</scope>
    <source>
        <strain evidence="2 5">RHGG3</strain>
    </source>
</reference>
<proteinExistence type="predicted"/>
<dbReference type="PROSITE" id="PS50943">
    <property type="entry name" value="HTH_CROC1"/>
    <property type="match status" value="1"/>
</dbReference>
<dbReference type="Pfam" id="PF01381">
    <property type="entry name" value="HTH_3"/>
    <property type="match status" value="1"/>
</dbReference>
<dbReference type="InterPro" id="IPR010982">
    <property type="entry name" value="Lambda_DNA-bd_dom_sf"/>
</dbReference>
<dbReference type="InterPro" id="IPR001387">
    <property type="entry name" value="Cro/C1-type_HTH"/>
</dbReference>
<dbReference type="Gene3D" id="1.10.260.40">
    <property type="entry name" value="lambda repressor-like DNA-binding domains"/>
    <property type="match status" value="1"/>
</dbReference>
<evidence type="ECO:0000313" key="5">
    <source>
        <dbReference type="Proteomes" id="UP000281192"/>
    </source>
</evidence>
<gene>
    <name evidence="2" type="ORF">C1707_23440</name>
    <name evidence="3" type="ORF">CFHF_02085</name>
</gene>
<evidence type="ECO:0000313" key="4">
    <source>
        <dbReference type="Proteomes" id="UP000234483"/>
    </source>
</evidence>
<keyword evidence="5" id="KW-1185">Reference proteome</keyword>
<dbReference type="OrthoDB" id="9803379at2"/>
<evidence type="ECO:0000313" key="3">
    <source>
        <dbReference type="EMBL" id="PLR20540.1"/>
    </source>
</evidence>
<feature type="domain" description="HTH cro/C1-type" evidence="1">
    <location>
        <begin position="18"/>
        <end position="72"/>
    </location>
</feature>
<dbReference type="SUPFAM" id="SSF47413">
    <property type="entry name" value="lambda repressor-like DNA-binding domains"/>
    <property type="match status" value="1"/>
</dbReference>
<dbReference type="Proteomes" id="UP000234483">
    <property type="component" value="Unassembled WGS sequence"/>
</dbReference>
<dbReference type="Proteomes" id="UP000281192">
    <property type="component" value="Chromosome"/>
</dbReference>
<accession>A0A2N5D389</accession>
<dbReference type="AlphaFoldDB" id="A0A2N5D389"/>
<dbReference type="KEGG" id="cfh:C1707_23440"/>
<name>A0A2N5D389_9CAUL</name>
<dbReference type="CDD" id="cd00093">
    <property type="entry name" value="HTH_XRE"/>
    <property type="match status" value="1"/>
</dbReference>
<dbReference type="EMBL" id="CP026100">
    <property type="protein sequence ID" value="AYV48972.1"/>
    <property type="molecule type" value="Genomic_DNA"/>
</dbReference>
<organism evidence="3 4">
    <name type="scientific">Caulobacter flavus</name>
    <dbReference type="NCBI Taxonomy" id="1679497"/>
    <lineage>
        <taxon>Bacteria</taxon>
        <taxon>Pseudomonadati</taxon>
        <taxon>Pseudomonadota</taxon>
        <taxon>Alphaproteobacteria</taxon>
        <taxon>Caulobacterales</taxon>
        <taxon>Caulobacteraceae</taxon>
        <taxon>Caulobacter</taxon>
    </lineage>
</organism>
<sequence length="86" mass="9445">MQRPWVSSTAYGVAIGFLVEKRKEAGLTQRELADRLGKPRSFVSKIEGRERRIDVVEFIAIAKALGNPAGDLMAALAAAMPDRLDF</sequence>
<dbReference type="SMART" id="SM00530">
    <property type="entry name" value="HTH_XRE"/>
    <property type="match status" value="1"/>
</dbReference>
<reference evidence="3 4" key="1">
    <citation type="submission" date="2017-12" db="EMBL/GenBank/DDBJ databases">
        <title>The genome sequence of Caulobacter flavus CGMCC1 15093.</title>
        <authorList>
            <person name="Gao J."/>
            <person name="Mao X."/>
            <person name="Sun J."/>
        </authorList>
    </citation>
    <scope>NUCLEOTIDE SEQUENCE [LARGE SCALE GENOMIC DNA]</scope>
    <source>
        <strain evidence="3 4">CGMCC1 15093</strain>
    </source>
</reference>
<evidence type="ECO:0000259" key="1">
    <source>
        <dbReference type="PROSITE" id="PS50943"/>
    </source>
</evidence>
<dbReference type="GO" id="GO:0003677">
    <property type="term" value="F:DNA binding"/>
    <property type="evidence" value="ECO:0007669"/>
    <property type="project" value="InterPro"/>
</dbReference>
<dbReference type="EMBL" id="PJRQ01000006">
    <property type="protein sequence ID" value="PLR20540.1"/>
    <property type="molecule type" value="Genomic_DNA"/>
</dbReference>